<keyword evidence="12" id="KW-1185">Reference proteome</keyword>
<proteinExistence type="predicted"/>
<keyword evidence="6 9" id="KW-0472">Membrane</keyword>
<accession>A0A9P5YW27</accession>
<evidence type="ECO:0000256" key="5">
    <source>
        <dbReference type="ARBA" id="ARBA00023065"/>
    </source>
</evidence>
<feature type="region of interest" description="Disordered" evidence="8">
    <location>
        <begin position="21"/>
        <end position="75"/>
    </location>
</feature>
<dbReference type="Gene3D" id="1.10.287.70">
    <property type="match status" value="2"/>
</dbReference>
<keyword evidence="3 9" id="KW-0812">Transmembrane</keyword>
<evidence type="ECO:0000256" key="9">
    <source>
        <dbReference type="SAM" id="Phobius"/>
    </source>
</evidence>
<evidence type="ECO:0000256" key="6">
    <source>
        <dbReference type="ARBA" id="ARBA00023136"/>
    </source>
</evidence>
<dbReference type="InterPro" id="IPR013099">
    <property type="entry name" value="K_chnl_dom"/>
</dbReference>
<feature type="compositionally biased region" description="Basic and acidic residues" evidence="8">
    <location>
        <begin position="551"/>
        <end position="563"/>
    </location>
</feature>
<evidence type="ECO:0000256" key="2">
    <source>
        <dbReference type="ARBA" id="ARBA00022448"/>
    </source>
</evidence>
<feature type="compositionally biased region" description="Polar residues" evidence="8">
    <location>
        <begin position="30"/>
        <end position="39"/>
    </location>
</feature>
<feature type="compositionally biased region" description="Basic residues" evidence="8">
    <location>
        <begin position="55"/>
        <end position="66"/>
    </location>
</feature>
<dbReference type="GO" id="GO:0005886">
    <property type="term" value="C:plasma membrane"/>
    <property type="evidence" value="ECO:0007669"/>
    <property type="project" value="TreeGrafter"/>
</dbReference>
<feature type="domain" description="Potassium channel" evidence="10">
    <location>
        <begin position="444"/>
        <end position="521"/>
    </location>
</feature>
<evidence type="ECO:0000256" key="3">
    <source>
        <dbReference type="ARBA" id="ARBA00022692"/>
    </source>
</evidence>
<feature type="transmembrane region" description="Helical" evidence="9">
    <location>
        <begin position="437"/>
        <end position="457"/>
    </location>
</feature>
<feature type="transmembrane region" description="Helical" evidence="9">
    <location>
        <begin position="306"/>
        <end position="328"/>
    </location>
</feature>
<feature type="transmembrane region" description="Helical" evidence="9">
    <location>
        <begin position="497"/>
        <end position="517"/>
    </location>
</feature>
<evidence type="ECO:0000256" key="7">
    <source>
        <dbReference type="ARBA" id="ARBA00023303"/>
    </source>
</evidence>
<dbReference type="GO" id="GO:0030322">
    <property type="term" value="P:stabilization of membrane potential"/>
    <property type="evidence" value="ECO:0007669"/>
    <property type="project" value="TreeGrafter"/>
</dbReference>
<feature type="transmembrane region" description="Helical" evidence="9">
    <location>
        <begin position="133"/>
        <end position="153"/>
    </location>
</feature>
<keyword evidence="4 9" id="KW-1133">Transmembrane helix</keyword>
<name>A0A9P5YW27_9AGAR</name>
<sequence length="827" mass="93504">MNDPGLEDVILDSAQAVRQSLEAGDKASVTPLNSTSHASTKAGLQPHEDDTHPQPQHRHSRHRHKRGDQTKRDEEDASLYQPTLWWFTSTAFPLFAGTFGPIANLLSICALVEPWRVHTDDGSKIPDPHWLTGLNATSLFLALVANLVLMFNFAHRISYALAQPITISLWYISSILLIICVCLVHTLDPQPHLAIRQLAYSQSYYYGIISSALYFAVSTLLLLSSLGSVVFHAYSPSFSALTGPQRTLMLQTTTFSLYLAIGAGVFAEIEDWAFTDGIYWADYTVLTIGLGSDFPLTTVLGRMLLIPYAAFGITLIGLVVSSVRGLVLERAKAKVARRHLKKEREKWSNNINERLRAASSMAGRTLTQESTMSSSHSHTTYRQRWKEYRLMRLPRQLVKHAKVPLKHEDQKGAWHRAEFELMRLIQIRSESREPYEALFISFLIILVVWVGGTLIFWSCEHKIQGWSFPDAFYFSYTSLLTIGYGDFYPSSSAGKPFFVVWSLISVPAMTVFISNMGDTVVKWLKEVTIWISQWTILPEKKVDHVDEKYAKRTGEQRQAREVSKSVSSKDSNSADLESQTNHLSSGTANHQPRLRKLKTGPHNPDHPVRRKSAALKDDVEHLGDKVEDFEKSEGRSGSLAARLSREISRLAKDLRQKPPKMYTWDEWSVWLEMLGEKDEEETSLATAGQRHSRTDVPVQILTVAPSVGLPERPKSAPPEPEIPGAYDGGAIPNAVHLEHRISAASTHPWVYHDERNVLDQSYAHSAQNDDTDWRWTWLGDQGPLFSRLTETEWIIEKLCFRLEEVLEDEIREAHSLAYERNRTSSGH</sequence>
<dbReference type="SUPFAM" id="SSF81324">
    <property type="entry name" value="Voltage-gated potassium channels"/>
    <property type="match status" value="2"/>
</dbReference>
<feature type="transmembrane region" description="Helical" evidence="9">
    <location>
        <begin position="248"/>
        <end position="267"/>
    </location>
</feature>
<evidence type="ECO:0000256" key="1">
    <source>
        <dbReference type="ARBA" id="ARBA00004141"/>
    </source>
</evidence>
<evidence type="ECO:0000256" key="4">
    <source>
        <dbReference type="ARBA" id="ARBA00022989"/>
    </source>
</evidence>
<dbReference type="AlphaFoldDB" id="A0A9P5YW27"/>
<organism evidence="11 12">
    <name type="scientific">Pholiota conissans</name>
    <dbReference type="NCBI Taxonomy" id="109636"/>
    <lineage>
        <taxon>Eukaryota</taxon>
        <taxon>Fungi</taxon>
        <taxon>Dikarya</taxon>
        <taxon>Basidiomycota</taxon>
        <taxon>Agaricomycotina</taxon>
        <taxon>Agaricomycetes</taxon>
        <taxon>Agaricomycetidae</taxon>
        <taxon>Agaricales</taxon>
        <taxon>Agaricineae</taxon>
        <taxon>Strophariaceae</taxon>
        <taxon>Pholiota</taxon>
    </lineage>
</organism>
<dbReference type="GO" id="GO:0022841">
    <property type="term" value="F:potassium ion leak channel activity"/>
    <property type="evidence" value="ECO:0007669"/>
    <property type="project" value="TreeGrafter"/>
</dbReference>
<keyword evidence="2" id="KW-0813">Transport</keyword>
<feature type="transmembrane region" description="Helical" evidence="9">
    <location>
        <begin position="84"/>
        <end position="112"/>
    </location>
</feature>
<comment type="subcellular location">
    <subcellularLocation>
        <location evidence="1">Membrane</location>
        <topology evidence="1">Multi-pass membrane protein</topology>
    </subcellularLocation>
</comment>
<dbReference type="InterPro" id="IPR003280">
    <property type="entry name" value="2pore_dom_K_chnl"/>
</dbReference>
<evidence type="ECO:0000256" key="8">
    <source>
        <dbReference type="SAM" id="MobiDB-lite"/>
    </source>
</evidence>
<feature type="transmembrane region" description="Helical" evidence="9">
    <location>
        <begin position="165"/>
        <end position="184"/>
    </location>
</feature>
<dbReference type="Proteomes" id="UP000807469">
    <property type="component" value="Unassembled WGS sequence"/>
</dbReference>
<evidence type="ECO:0000313" key="12">
    <source>
        <dbReference type="Proteomes" id="UP000807469"/>
    </source>
</evidence>
<keyword evidence="7 11" id="KW-0407">Ion channel</keyword>
<evidence type="ECO:0000313" key="11">
    <source>
        <dbReference type="EMBL" id="KAF9476201.1"/>
    </source>
</evidence>
<dbReference type="PANTHER" id="PTHR11003">
    <property type="entry name" value="POTASSIUM CHANNEL, SUBFAMILY K"/>
    <property type="match status" value="1"/>
</dbReference>
<feature type="transmembrane region" description="Helical" evidence="9">
    <location>
        <begin position="463"/>
        <end position="485"/>
    </location>
</feature>
<dbReference type="PANTHER" id="PTHR11003:SF342">
    <property type="entry name" value="OUTWARD-RECTIFIER POTASSIUM CHANNEL TOK1"/>
    <property type="match status" value="1"/>
</dbReference>
<reference evidence="11" key="1">
    <citation type="submission" date="2020-11" db="EMBL/GenBank/DDBJ databases">
        <authorList>
            <consortium name="DOE Joint Genome Institute"/>
            <person name="Ahrendt S."/>
            <person name="Riley R."/>
            <person name="Andreopoulos W."/>
            <person name="Labutti K."/>
            <person name="Pangilinan J."/>
            <person name="Ruiz-Duenas F.J."/>
            <person name="Barrasa J.M."/>
            <person name="Sanchez-Garcia M."/>
            <person name="Camarero S."/>
            <person name="Miyauchi S."/>
            <person name="Serrano A."/>
            <person name="Linde D."/>
            <person name="Babiker R."/>
            <person name="Drula E."/>
            <person name="Ayuso-Fernandez I."/>
            <person name="Pacheco R."/>
            <person name="Padilla G."/>
            <person name="Ferreira P."/>
            <person name="Barriuso J."/>
            <person name="Kellner H."/>
            <person name="Castanera R."/>
            <person name="Alfaro M."/>
            <person name="Ramirez L."/>
            <person name="Pisabarro A.G."/>
            <person name="Kuo A."/>
            <person name="Tritt A."/>
            <person name="Lipzen A."/>
            <person name="He G."/>
            <person name="Yan M."/>
            <person name="Ng V."/>
            <person name="Cullen D."/>
            <person name="Martin F."/>
            <person name="Rosso M.-N."/>
            <person name="Henrissat B."/>
            <person name="Hibbett D."/>
            <person name="Martinez A.T."/>
            <person name="Grigoriev I.V."/>
        </authorList>
    </citation>
    <scope>NUCLEOTIDE SEQUENCE</scope>
    <source>
        <strain evidence="11">CIRM-BRFM 674</strain>
    </source>
</reference>
<dbReference type="GO" id="GO:0015271">
    <property type="term" value="F:outward rectifier potassium channel activity"/>
    <property type="evidence" value="ECO:0007669"/>
    <property type="project" value="TreeGrafter"/>
</dbReference>
<feature type="compositionally biased region" description="Low complexity" evidence="8">
    <location>
        <begin position="564"/>
        <end position="573"/>
    </location>
</feature>
<dbReference type="Pfam" id="PF07885">
    <property type="entry name" value="Ion_trans_2"/>
    <property type="match status" value="2"/>
</dbReference>
<protein>
    <submittedName>
        <fullName evidence="11">Voltage-gated potassium channel</fullName>
    </submittedName>
</protein>
<gene>
    <name evidence="11" type="ORF">BDN70DRAFT_882747</name>
</gene>
<feature type="compositionally biased region" description="Polar residues" evidence="8">
    <location>
        <begin position="574"/>
        <end position="590"/>
    </location>
</feature>
<feature type="transmembrane region" description="Helical" evidence="9">
    <location>
        <begin position="204"/>
        <end position="228"/>
    </location>
</feature>
<dbReference type="OrthoDB" id="297496at2759"/>
<comment type="caution">
    <text evidence="11">The sequence shown here is derived from an EMBL/GenBank/DDBJ whole genome shotgun (WGS) entry which is preliminary data.</text>
</comment>
<feature type="region of interest" description="Disordered" evidence="8">
    <location>
        <begin position="551"/>
        <end position="617"/>
    </location>
</feature>
<feature type="domain" description="Potassium channel" evidence="10">
    <location>
        <begin position="255"/>
        <end position="324"/>
    </location>
</feature>
<evidence type="ECO:0000259" key="10">
    <source>
        <dbReference type="Pfam" id="PF07885"/>
    </source>
</evidence>
<dbReference type="EMBL" id="MU155303">
    <property type="protein sequence ID" value="KAF9476201.1"/>
    <property type="molecule type" value="Genomic_DNA"/>
</dbReference>
<keyword evidence="5" id="KW-0406">Ion transport</keyword>